<dbReference type="SMART" id="SM00060">
    <property type="entry name" value="FN3"/>
    <property type="match status" value="9"/>
</dbReference>
<dbReference type="InterPro" id="IPR013783">
    <property type="entry name" value="Ig-like_fold"/>
</dbReference>
<evidence type="ECO:0000256" key="3">
    <source>
        <dbReference type="ARBA" id="ARBA00023085"/>
    </source>
</evidence>
<keyword evidence="7" id="KW-0732">Signal</keyword>
<keyword evidence="5" id="KW-0624">Polysaccharide degradation</keyword>
<evidence type="ECO:0000313" key="9">
    <source>
        <dbReference type="EMBL" id="GAA4983500.1"/>
    </source>
</evidence>
<feature type="domain" description="Fibronectin type-III" evidence="8">
    <location>
        <begin position="234"/>
        <end position="331"/>
    </location>
</feature>
<evidence type="ECO:0000256" key="5">
    <source>
        <dbReference type="ARBA" id="ARBA00023326"/>
    </source>
</evidence>
<feature type="active site" evidence="6">
    <location>
        <position position="981"/>
    </location>
</feature>
<feature type="domain" description="Fibronectin type-III" evidence="8">
    <location>
        <begin position="711"/>
        <end position="808"/>
    </location>
</feature>
<keyword evidence="4" id="KW-0326">Glycosidase</keyword>
<sequence>MSSAFTPSGSTLRACTLRALPPFIALTLLAGPGAAAAAAADTTPPAPVAGVKTSADTSRVKLDWSSNKEKDLAGYLVYRAGSADGEFVRLTTTARSSSDYNDTTAPAGVPSYYRVTAVDKSGNESAPVAATATRKDKTAPAVPAALTGTRSDAGVVLDWADNAEADLAGYVVSRATGTSSSFAKLVTLTAGTSGYTDTTAAAGTDYRYRVSALDLSGNTSTAAAVAVVVPDTAAPAAVRKLTATASTTSVKLDWSSNGEDDLAGYLVDRAGSADGEFVRLTATPRTSSDFSDTTAPAGVPSWYRVTAVDEAGNESTPVVVSATRKDTTAPAAPGALTATGSAAGVVLDWADNAEADLSGYVVSRASRSGGSYTALTTLPAGTSTYTDTTAPTGAVSYYRVTARDASGNTSAVSSASATRTDDVAPAAVAGMKTSADTSRVKLDWSSGSEKDLAGYRVYRQNAEGGFDLLTTALVTGSEYSDTAAPAGVVSSYRVTAVDTSGNESAPVAASAIRRDTTAPAAPGALTATGTGSGVVLDWADSAEADVTGYVVSRASRSGGSYTTLTTVPVGTSTYTDTTAPAGTASWYRVTAIDLSGNTSTASGASAARVDDVAPAVPTGLVAVGGNSRVELSWSAVADADLAGYLVYRWPAGGSPLQREQLTAAPVSATAYADTTAASGTGYEYAVSAVDTSGNTSAASERVAATTADTTAPAAPAGLSGTRAAEGVVLDWADNGEADLAGYVVSRAEGLDGGTFSALTQAGTTASEFTDTTAATGQAYRYRISAVDAAGNTSAASDTLVVAAVVVRDPVAGADVTVAQDGSGDYTTITDALAAAPAGTAPFVVGIRPGTYRELLTVARSGVTLLGATPDASDVVITYDNAAGTAKPDGSGTYGTSGSATVLIKGNDVTTKNLTIENSFDEAAVVLAGGEQAVALKTTGDRLVFDNVRLLGDQDTLYADSPKAGALARSYYVNSYVEGDVDFVFGRGTAVFDRSTLHASSRGSSSNNGYVTAASTDRSLAYGFLVTDSTITSDAPAGTFSLGRPWQPSGDANAVAQVVVRDTELPAAVRSSPWTDMTSTFSWRDARFSEYQNTGAGAAVNGDRPQLTTAEAARYTKFTYLAGADGWNPTGEVPPADTTAPAAVGGLAAEAGDGSVALTWAAGTEADLAGYAVYRSAGEEVALTAANQVATALTGTSFTDRTAANGTTYRYVVTAVDRTGNESPASAVVTAAPVGVALPAHDVLVAADGSGQYTTVQAALDAVKAGTAARPTVIAVKPGVYKEMITVSKSYVTLIGTTGKAGDVVLTYDNAAGTTIPGTATTYGTGKSQSVLVSGSNVTVKDLTIENSFDEAAYTYSAEQAVALKTTGDRLVFDNVRLLGNQDTLLVDSPDANVVSRSYFVNSYVEGDVDFIFGRGTAVFDRSTIHALSRGSNSNNGYITAASTADKNPYGILITDSTITSNAPAGTFSLGRPWRGWSDGYTKNGVVYNSRGQVTIRNTSLPAAVRTTQPWADMSPNLWTDGRFSEYQNTGAGATQNDKRPQLTDEQAAGYTAQAYLAGGDGWNPVR</sequence>
<evidence type="ECO:0000256" key="6">
    <source>
        <dbReference type="PROSITE-ProRule" id="PRU10040"/>
    </source>
</evidence>
<comment type="similarity">
    <text evidence="1">Belongs to the pectinesterase family.</text>
</comment>
<dbReference type="Gene3D" id="2.160.20.10">
    <property type="entry name" value="Single-stranded right-handed beta-helix, Pectin lyase-like"/>
    <property type="match status" value="2"/>
</dbReference>
<dbReference type="InterPro" id="IPR003961">
    <property type="entry name" value="FN3_dom"/>
</dbReference>
<reference evidence="10" key="1">
    <citation type="journal article" date="2019" name="Int. J. Syst. Evol. Microbiol.">
        <title>The Global Catalogue of Microorganisms (GCM) 10K type strain sequencing project: providing services to taxonomists for standard genome sequencing and annotation.</title>
        <authorList>
            <consortium name="The Broad Institute Genomics Platform"/>
            <consortium name="The Broad Institute Genome Sequencing Center for Infectious Disease"/>
            <person name="Wu L."/>
            <person name="Ma J."/>
        </authorList>
    </citation>
    <scope>NUCLEOTIDE SEQUENCE [LARGE SCALE GENOMIC DNA]</scope>
    <source>
        <strain evidence="10">JCM 18126</strain>
    </source>
</reference>
<evidence type="ECO:0000256" key="4">
    <source>
        <dbReference type="ARBA" id="ARBA00023295"/>
    </source>
</evidence>
<proteinExistence type="inferred from homology"/>
<keyword evidence="5" id="KW-0119">Carbohydrate metabolism</keyword>
<keyword evidence="2" id="KW-0378">Hydrolase</keyword>
<dbReference type="InterPro" id="IPR000070">
    <property type="entry name" value="Pectinesterase_cat"/>
</dbReference>
<organism evidence="9 10">
    <name type="scientific">Kineococcus glutinatus</name>
    <dbReference type="NCBI Taxonomy" id="1070872"/>
    <lineage>
        <taxon>Bacteria</taxon>
        <taxon>Bacillati</taxon>
        <taxon>Actinomycetota</taxon>
        <taxon>Actinomycetes</taxon>
        <taxon>Kineosporiales</taxon>
        <taxon>Kineosporiaceae</taxon>
        <taxon>Kineococcus</taxon>
    </lineage>
</organism>
<evidence type="ECO:0000259" key="8">
    <source>
        <dbReference type="PROSITE" id="PS50853"/>
    </source>
</evidence>
<dbReference type="SUPFAM" id="SSF49265">
    <property type="entry name" value="Fibronectin type III"/>
    <property type="match status" value="7"/>
</dbReference>
<dbReference type="PROSITE" id="PS50853">
    <property type="entry name" value="FN3"/>
    <property type="match status" value="5"/>
</dbReference>
<dbReference type="Gene3D" id="2.60.40.10">
    <property type="entry name" value="Immunoglobulins"/>
    <property type="match status" value="9"/>
</dbReference>
<accession>A0ABP9HZP9</accession>
<name>A0ABP9HZP9_9ACTN</name>
<comment type="caution">
    <text evidence="9">The sequence shown here is derived from an EMBL/GenBank/DDBJ whole genome shotgun (WGS) entry which is preliminary data.</text>
</comment>
<dbReference type="EMBL" id="BAABIL010000359">
    <property type="protein sequence ID" value="GAA4983500.1"/>
    <property type="molecule type" value="Genomic_DNA"/>
</dbReference>
<evidence type="ECO:0000256" key="7">
    <source>
        <dbReference type="SAM" id="SignalP"/>
    </source>
</evidence>
<evidence type="ECO:0000313" key="10">
    <source>
        <dbReference type="Proteomes" id="UP001501195"/>
    </source>
</evidence>
<dbReference type="InterPro" id="IPR033131">
    <property type="entry name" value="Pectinesterase_Asp_AS"/>
</dbReference>
<evidence type="ECO:0000256" key="2">
    <source>
        <dbReference type="ARBA" id="ARBA00022801"/>
    </source>
</evidence>
<feature type="active site" evidence="6">
    <location>
        <position position="1409"/>
    </location>
</feature>
<dbReference type="RefSeq" id="WP_345712763.1">
    <property type="nucleotide sequence ID" value="NZ_BAABIL010000359.1"/>
</dbReference>
<dbReference type="InterPro" id="IPR012334">
    <property type="entry name" value="Pectin_lyas_fold"/>
</dbReference>
<feature type="domain" description="Fibronectin type-III" evidence="8">
    <location>
        <begin position="1139"/>
        <end position="1236"/>
    </location>
</feature>
<dbReference type="InterPro" id="IPR011050">
    <property type="entry name" value="Pectin_lyase_fold/virulence"/>
</dbReference>
<dbReference type="InterPro" id="IPR036116">
    <property type="entry name" value="FN3_sf"/>
</dbReference>
<evidence type="ECO:0000256" key="1">
    <source>
        <dbReference type="ARBA" id="ARBA00008891"/>
    </source>
</evidence>
<dbReference type="PROSITE" id="PS00503">
    <property type="entry name" value="PECTINESTERASE_2"/>
    <property type="match status" value="2"/>
</dbReference>
<dbReference type="PANTHER" id="PTHR31321:SF57">
    <property type="entry name" value="PECTINESTERASE 53-RELATED"/>
    <property type="match status" value="1"/>
</dbReference>
<dbReference type="Pfam" id="PF01095">
    <property type="entry name" value="Pectinesterase"/>
    <property type="match status" value="2"/>
</dbReference>
<dbReference type="SUPFAM" id="SSF51126">
    <property type="entry name" value="Pectin lyase-like"/>
    <property type="match status" value="2"/>
</dbReference>
<gene>
    <name evidence="9" type="ORF">GCM10023225_23540</name>
</gene>
<keyword evidence="10" id="KW-1185">Reference proteome</keyword>
<feature type="signal peptide" evidence="7">
    <location>
        <begin position="1"/>
        <end position="30"/>
    </location>
</feature>
<feature type="domain" description="Fibronectin type-III" evidence="8">
    <location>
        <begin position="518"/>
        <end position="612"/>
    </location>
</feature>
<protein>
    <recommendedName>
        <fullName evidence="8">Fibronectin type-III domain-containing protein</fullName>
    </recommendedName>
</protein>
<dbReference type="PANTHER" id="PTHR31321">
    <property type="entry name" value="ACYL-COA THIOESTER HYDROLASE YBHC-RELATED"/>
    <property type="match status" value="1"/>
</dbReference>
<keyword evidence="3" id="KW-0063">Aspartyl esterase</keyword>
<dbReference type="Proteomes" id="UP001501195">
    <property type="component" value="Unassembled WGS sequence"/>
</dbReference>
<feature type="domain" description="Fibronectin type-III" evidence="8">
    <location>
        <begin position="613"/>
        <end position="709"/>
    </location>
</feature>
<feature type="chain" id="PRO_5046139924" description="Fibronectin type-III domain-containing protein" evidence="7">
    <location>
        <begin position="31"/>
        <end position="1566"/>
    </location>
</feature>